<comment type="similarity">
    <text evidence="1">Belongs to the AHA1 family.</text>
</comment>
<sequence>MSDKNLFEVEVNYTYTGNPEVVYSAWLNEQLARQWFAPGLGETEPVEIAAEVGGRFCIVQVRDGQPVSHHGEYLTLDQPYLISFTWAMDDMEDVDTVTIHIKPAGGGSAVRLVHQMDETWKDYADRTREAWLGMMQQMDELISR</sequence>
<dbReference type="InterPro" id="IPR013538">
    <property type="entry name" value="ASHA1/2-like_C"/>
</dbReference>
<dbReference type="InterPro" id="IPR023393">
    <property type="entry name" value="START-like_dom_sf"/>
</dbReference>
<dbReference type="CDD" id="cd07814">
    <property type="entry name" value="SRPBCC_CalC_Aha1-like"/>
    <property type="match status" value="1"/>
</dbReference>
<dbReference type="Pfam" id="PF08327">
    <property type="entry name" value="AHSA1"/>
    <property type="match status" value="1"/>
</dbReference>
<proteinExistence type="inferred from homology"/>
<dbReference type="EMBL" id="CP009621">
    <property type="protein sequence ID" value="AKD05241.1"/>
    <property type="molecule type" value="Genomic_DNA"/>
</dbReference>
<dbReference type="Gene3D" id="3.30.530.20">
    <property type="match status" value="1"/>
</dbReference>
<dbReference type="KEGG" id="pko:PKOR_21975"/>
<dbReference type="AlphaFoldDB" id="A0A0E3UZE2"/>
<keyword evidence="4" id="KW-1185">Reference proteome</keyword>
<dbReference type="HOGENOM" id="CLU_108923_7_1_10"/>
<dbReference type="STRING" id="400092.PKOR_21975"/>
<dbReference type="PATRIC" id="fig|400092.3.peg.4829"/>
<accession>A0A0E3UZE2</accession>
<name>A0A0E3UZE2_9BACT</name>
<dbReference type="OrthoDB" id="190358at2"/>
<dbReference type="SUPFAM" id="SSF55961">
    <property type="entry name" value="Bet v1-like"/>
    <property type="match status" value="1"/>
</dbReference>
<dbReference type="RefSeq" id="WP_046313540.1">
    <property type="nucleotide sequence ID" value="NZ_CBCSCY010000022.1"/>
</dbReference>
<dbReference type="Proteomes" id="UP000033109">
    <property type="component" value="Chromosome"/>
</dbReference>
<evidence type="ECO:0000313" key="3">
    <source>
        <dbReference type="EMBL" id="AKD05241.1"/>
    </source>
</evidence>
<evidence type="ECO:0000259" key="2">
    <source>
        <dbReference type="Pfam" id="PF08327"/>
    </source>
</evidence>
<organism evidence="3 4">
    <name type="scientific">Pontibacter korlensis</name>
    <dbReference type="NCBI Taxonomy" id="400092"/>
    <lineage>
        <taxon>Bacteria</taxon>
        <taxon>Pseudomonadati</taxon>
        <taxon>Bacteroidota</taxon>
        <taxon>Cytophagia</taxon>
        <taxon>Cytophagales</taxon>
        <taxon>Hymenobacteraceae</taxon>
        <taxon>Pontibacter</taxon>
    </lineage>
</organism>
<protein>
    <recommendedName>
        <fullName evidence="2">Activator of Hsp90 ATPase homologue 1/2-like C-terminal domain-containing protein</fullName>
    </recommendedName>
</protein>
<reference evidence="3 4" key="1">
    <citation type="journal article" date="2015" name="Sci. Rep.">
        <title>Unraveling adaptation of Pontibacter korlensis to radiation and infertility in desert through complete genome and comparative transcriptomic analysis.</title>
        <authorList>
            <person name="Dai J."/>
            <person name="Dai W."/>
            <person name="Qiu C."/>
            <person name="Yang Z."/>
            <person name="Zhang Y."/>
            <person name="Zhou M."/>
            <person name="Zhang L."/>
            <person name="Fang C."/>
            <person name="Gao Q."/>
            <person name="Yang Q."/>
            <person name="Li X."/>
            <person name="Wang Z."/>
            <person name="Wang Z."/>
            <person name="Jia Z."/>
            <person name="Chen X."/>
        </authorList>
    </citation>
    <scope>NUCLEOTIDE SEQUENCE [LARGE SCALE GENOMIC DNA]</scope>
    <source>
        <strain evidence="3 4">X14-1T</strain>
    </source>
</reference>
<evidence type="ECO:0000313" key="4">
    <source>
        <dbReference type="Proteomes" id="UP000033109"/>
    </source>
</evidence>
<feature type="domain" description="Activator of Hsp90 ATPase homologue 1/2-like C-terminal" evidence="2">
    <location>
        <begin position="18"/>
        <end position="142"/>
    </location>
</feature>
<evidence type="ECO:0000256" key="1">
    <source>
        <dbReference type="ARBA" id="ARBA00006817"/>
    </source>
</evidence>
<gene>
    <name evidence="3" type="ORF">PKOR_21975</name>
</gene>